<dbReference type="WBParaSite" id="TREG1_41010.1">
    <property type="protein sequence ID" value="TREG1_41010.1"/>
    <property type="gene ID" value="TREG1_41010"/>
</dbReference>
<evidence type="ECO:0000256" key="1">
    <source>
        <dbReference type="SAM" id="MobiDB-lite"/>
    </source>
</evidence>
<name>A0AA85JM56_TRIRE</name>
<dbReference type="GO" id="GO:0016020">
    <property type="term" value="C:membrane"/>
    <property type="evidence" value="ECO:0007669"/>
    <property type="project" value="InterPro"/>
</dbReference>
<dbReference type="Gene3D" id="2.60.120.200">
    <property type="match status" value="3"/>
</dbReference>
<feature type="compositionally biased region" description="Low complexity" evidence="1">
    <location>
        <begin position="1095"/>
        <end position="1106"/>
    </location>
</feature>
<reference evidence="5" key="1">
    <citation type="submission" date="2022-06" db="EMBL/GenBank/DDBJ databases">
        <authorList>
            <person name="Berger JAMES D."/>
            <person name="Berger JAMES D."/>
        </authorList>
    </citation>
    <scope>NUCLEOTIDE SEQUENCE [LARGE SCALE GENOMIC DNA]</scope>
</reference>
<feature type="region of interest" description="Disordered" evidence="1">
    <location>
        <begin position="1081"/>
        <end position="1106"/>
    </location>
</feature>
<feature type="signal peptide" evidence="3">
    <location>
        <begin position="1"/>
        <end position="17"/>
    </location>
</feature>
<dbReference type="AlphaFoldDB" id="A0AA85JM56"/>
<feature type="chain" id="PRO_5041705380" description="MAM domain-containing protein" evidence="3">
    <location>
        <begin position="18"/>
        <end position="1209"/>
    </location>
</feature>
<feature type="region of interest" description="Disordered" evidence="1">
    <location>
        <begin position="805"/>
        <end position="825"/>
    </location>
</feature>
<accession>A0AA85JM56</accession>
<evidence type="ECO:0000313" key="6">
    <source>
        <dbReference type="WBParaSite" id="TREG1_41010.1"/>
    </source>
</evidence>
<feature type="compositionally biased region" description="Low complexity" evidence="1">
    <location>
        <begin position="862"/>
        <end position="950"/>
    </location>
</feature>
<keyword evidence="5" id="KW-1185">Reference proteome</keyword>
<sequence length="1209" mass="134640">MKTICCILLLFVLSVKAANLGQSMVTHSRFLPSTLDCNFTDSSMCKWSNDQNNWPINWELDMESDLSPAIHEENSGSVCLYSTELSQQMDISSRLFSPLMSAASNVFCLKLVYKITMSRHPLSTSADQISDTSPKLALLRRQMGVIHLIIIYSTIVFRKSFIQSQSIFSIQPQSESLDDTSDLSMDLNCEFRESTCNWSNDQNNWPANWKLIKIELEDSSKNDLVVTEKKTSICLTIGKLSAPHHQYNYDITARLFSPIVSVMKQPSCVKFTYNIQLNSVSSRDVYGFSAFDLEDQENSDLNERQNHYLDCDFDDLKSEFCNWLGDPRNDKALWKNSRLPGDSNNRVICLQPKPSHTGFRKISNIHQQNTLTARLWSETVEYVSAPDGDNNFGYSLSSPQKNFRCLQFQYKLQLRDTDMTATANHQLDDTAISLSLLKHSTGSCHSDIGVNTGIVGVVCANDHLWNSSITNTNSRIPSIREISKWKTVKVELSGQSDYKLILEGTIPAGYPDARICVDNITSYTEPCSALEKASAPLTNQWSWAQYFGLTFVGALILGLLIPVLFLIILIWACRRRHHAMHSNYTNNKLFSTNLWYYIGGKEICDDPNGFRGSSSLLRSKQFNSPSNTGTLLNGVSGQHHMMMSNADVMDLPDVVIPGGRVVAFNYSGNTLGGNTLRHNSMANNNNTGFTNTGYLSNNNNNTSNLQNGQVMLGNINGTVSSSGSGVVNATTVARSCQNSMPLVSTELIQQQSQNPTQQQPNEPFAYPTNQAFGEPVSMTMLTASQSPMLMTQSMAPNYGSDANNASQGIFSNTNAPQMNHFNTNAHVYNKPQGQQQQQQNQQQPRAQSQYFPPAQLTQAPNAIQQQPQLQPQQQQQQHQGPQVFQQPAQPQQTPQIFQQPTQQQQQQQQISGFQNQNLVQQSQPQQQQQQLAPNQAPVSNQFHTQQQQQFPLPPPPTSQQLQQLNTQQSTVYSQPQPQPQQPVNHPFQFQPQQNQPQHQQQVINGQLQTPMTTGATQIPSSQQNYQPTVQRVMPVSANNRFVTMSPTSVGSDSLTEADQQAAMALLAAATEGMMDTYNRRENQTTPSTFQSPISNNNNNNNGTENCLNSVNNLNNCNSNNNTQVSTDEDHPPPGYDEAIGLIQNNINMSMMMNTMAKPAVPIPNTTCTPPPALPPRRIINGVGLEDIEDPQPMACLSLAERYGLPVAEI</sequence>
<feature type="region of interest" description="Disordered" evidence="1">
    <location>
        <begin position="862"/>
        <end position="1001"/>
    </location>
</feature>
<proteinExistence type="predicted"/>
<dbReference type="Pfam" id="PF00629">
    <property type="entry name" value="MAM"/>
    <property type="match status" value="1"/>
</dbReference>
<feature type="transmembrane region" description="Helical" evidence="2">
    <location>
        <begin position="546"/>
        <end position="572"/>
    </location>
</feature>
<dbReference type="InterPro" id="IPR000998">
    <property type="entry name" value="MAM_dom"/>
</dbReference>
<keyword evidence="2" id="KW-0472">Membrane</keyword>
<feature type="compositionally biased region" description="Low complexity" evidence="1">
    <location>
        <begin position="958"/>
        <end position="969"/>
    </location>
</feature>
<evidence type="ECO:0000259" key="4">
    <source>
        <dbReference type="PROSITE" id="PS50060"/>
    </source>
</evidence>
<protein>
    <recommendedName>
        <fullName evidence="4">MAM domain-containing protein</fullName>
    </recommendedName>
</protein>
<feature type="compositionally biased region" description="Low complexity" evidence="1">
    <location>
        <begin position="981"/>
        <end position="1001"/>
    </location>
</feature>
<feature type="compositionally biased region" description="Polar residues" evidence="1">
    <location>
        <begin position="1083"/>
        <end position="1094"/>
    </location>
</feature>
<feature type="domain" description="MAM" evidence="4">
    <location>
        <begin position="309"/>
        <end position="529"/>
    </location>
</feature>
<keyword evidence="2" id="KW-0812">Transmembrane</keyword>
<evidence type="ECO:0000256" key="3">
    <source>
        <dbReference type="SAM" id="SignalP"/>
    </source>
</evidence>
<dbReference type="PROSITE" id="PS50060">
    <property type="entry name" value="MAM_2"/>
    <property type="match status" value="2"/>
</dbReference>
<keyword evidence="3" id="KW-0732">Signal</keyword>
<keyword evidence="2" id="KW-1133">Transmembrane helix</keyword>
<feature type="domain" description="MAM" evidence="4">
    <location>
        <begin position="35"/>
        <end position="116"/>
    </location>
</feature>
<evidence type="ECO:0000256" key="2">
    <source>
        <dbReference type="SAM" id="Phobius"/>
    </source>
</evidence>
<dbReference type="Proteomes" id="UP000050795">
    <property type="component" value="Unassembled WGS sequence"/>
</dbReference>
<evidence type="ECO:0000313" key="5">
    <source>
        <dbReference type="Proteomes" id="UP000050795"/>
    </source>
</evidence>
<reference evidence="6" key="2">
    <citation type="submission" date="2023-11" db="UniProtKB">
        <authorList>
            <consortium name="WormBaseParasite"/>
        </authorList>
    </citation>
    <scope>IDENTIFICATION</scope>
</reference>
<organism evidence="5 6">
    <name type="scientific">Trichobilharzia regenti</name>
    <name type="common">Nasal bird schistosome</name>
    <dbReference type="NCBI Taxonomy" id="157069"/>
    <lineage>
        <taxon>Eukaryota</taxon>
        <taxon>Metazoa</taxon>
        <taxon>Spiralia</taxon>
        <taxon>Lophotrochozoa</taxon>
        <taxon>Platyhelminthes</taxon>
        <taxon>Trematoda</taxon>
        <taxon>Digenea</taxon>
        <taxon>Strigeidida</taxon>
        <taxon>Schistosomatoidea</taxon>
        <taxon>Schistosomatidae</taxon>
        <taxon>Trichobilharzia</taxon>
    </lineage>
</organism>